<dbReference type="Pfam" id="PF22150">
    <property type="entry name" value="Tt1218-like"/>
    <property type="match status" value="1"/>
</dbReference>
<dbReference type="Gene3D" id="3.30.700.10">
    <property type="entry name" value="Glycoprotein, Type 4 Pilin"/>
    <property type="match status" value="1"/>
</dbReference>
<feature type="domain" description="Type IV pilin Tt1218-like" evidence="2">
    <location>
        <begin position="35"/>
        <end position="99"/>
    </location>
</feature>
<dbReference type="Proteomes" id="UP001054897">
    <property type="component" value="Chromosome"/>
</dbReference>
<feature type="transmembrane region" description="Helical" evidence="1">
    <location>
        <begin position="12"/>
        <end position="36"/>
    </location>
</feature>
<dbReference type="NCBIfam" id="TIGR02532">
    <property type="entry name" value="IV_pilin_GFxxxE"/>
    <property type="match status" value="1"/>
</dbReference>
<organism evidence="3 4">
    <name type="scientific">Ectopseudomonas hydrolytica</name>
    <dbReference type="NCBI Taxonomy" id="2493633"/>
    <lineage>
        <taxon>Bacteria</taxon>
        <taxon>Pseudomonadati</taxon>
        <taxon>Pseudomonadota</taxon>
        <taxon>Gammaproteobacteria</taxon>
        <taxon>Pseudomonadales</taxon>
        <taxon>Pseudomonadaceae</taxon>
        <taxon>Ectopseudomonas</taxon>
    </lineage>
</organism>
<dbReference type="RefSeq" id="WP_129483939.1">
    <property type="nucleotide sequence ID" value="NZ_CP099397.1"/>
</dbReference>
<keyword evidence="4" id="KW-1185">Reference proteome</keyword>
<dbReference type="SUPFAM" id="SSF54523">
    <property type="entry name" value="Pili subunits"/>
    <property type="match status" value="1"/>
</dbReference>
<dbReference type="InterPro" id="IPR045584">
    <property type="entry name" value="Pilin-like"/>
</dbReference>
<dbReference type="EMBL" id="CP099397">
    <property type="protein sequence ID" value="USR40808.1"/>
    <property type="molecule type" value="Genomic_DNA"/>
</dbReference>
<evidence type="ECO:0000259" key="2">
    <source>
        <dbReference type="Pfam" id="PF22150"/>
    </source>
</evidence>
<dbReference type="InterPro" id="IPR012902">
    <property type="entry name" value="N_methyl_site"/>
</dbReference>
<keyword evidence="1" id="KW-0472">Membrane</keyword>
<proteinExistence type="predicted"/>
<name>A0ABY5AAC1_9GAMM</name>
<dbReference type="InterPro" id="IPR054402">
    <property type="entry name" value="Tt1218-like_dom"/>
</dbReference>
<protein>
    <submittedName>
        <fullName evidence="3">Type IV pilus modification protein PilV</fullName>
    </submittedName>
</protein>
<keyword evidence="1" id="KW-1133">Transmembrane helix</keyword>
<dbReference type="NCBIfam" id="TIGR02523">
    <property type="entry name" value="type_IV_pilV"/>
    <property type="match status" value="1"/>
</dbReference>
<dbReference type="InterPro" id="IPR013362">
    <property type="entry name" value="Pilus_4_PilV"/>
</dbReference>
<evidence type="ECO:0000313" key="3">
    <source>
        <dbReference type="EMBL" id="USR40808.1"/>
    </source>
</evidence>
<evidence type="ECO:0000256" key="1">
    <source>
        <dbReference type="SAM" id="Phobius"/>
    </source>
</evidence>
<dbReference type="GeneID" id="300080314"/>
<reference evidence="3" key="1">
    <citation type="submission" date="2022-06" db="EMBL/GenBank/DDBJ databases">
        <title>Complete genome of Pseudomonas hydrolytica DSWY01T.</title>
        <authorList>
            <person name="Jung J."/>
            <person name="Jeon C.O."/>
        </authorList>
    </citation>
    <scope>NUCLEOTIDE SEQUENCE</scope>
    <source>
        <strain evidence="3">DSWY01</strain>
    </source>
</reference>
<gene>
    <name evidence="3" type="primary">pilV</name>
    <name evidence="3" type="ORF">L1F06_005025</name>
</gene>
<keyword evidence="1" id="KW-0812">Transmembrane</keyword>
<sequence>MRAINRHEGKAFTLIEVMVAVVILAIGLLGMGTLMMQSLQSSESAYSRSQATLLAYDIIDRMRANKVTSNSAYTSFTVTHASQSTDYNYSYSSANCPAGGNAAATGSPKATADLSEWCVQVRSSLPNVQTASVERQSGSVYRVTIEWQEANAENSDLIVEAEL</sequence>
<accession>A0ABY5AAC1</accession>
<evidence type="ECO:0000313" key="4">
    <source>
        <dbReference type="Proteomes" id="UP001054897"/>
    </source>
</evidence>
<dbReference type="Pfam" id="PF07963">
    <property type="entry name" value="N_methyl"/>
    <property type="match status" value="1"/>
</dbReference>